<dbReference type="PROSITE" id="PS50853">
    <property type="entry name" value="FN3"/>
    <property type="match status" value="1"/>
</dbReference>
<dbReference type="InterPro" id="IPR003961">
    <property type="entry name" value="FN3_dom"/>
</dbReference>
<feature type="domain" description="Fibronectin type-III" evidence="2">
    <location>
        <begin position="782"/>
        <end position="875"/>
    </location>
</feature>
<keyword evidence="1" id="KW-1015">Disulfide bond</keyword>
<keyword evidence="4" id="KW-1185">Reference proteome</keyword>
<dbReference type="SUPFAM" id="SSF49265">
    <property type="entry name" value="Fibronectin type III"/>
    <property type="match status" value="1"/>
</dbReference>
<dbReference type="Gene3D" id="2.60.120.290">
    <property type="entry name" value="Spermadhesin, CUB domain"/>
    <property type="match status" value="1"/>
</dbReference>
<dbReference type="EMBL" id="JAAJBV010000003">
    <property type="protein sequence ID" value="NHM04328.1"/>
    <property type="molecule type" value="Genomic_DNA"/>
</dbReference>
<proteinExistence type="predicted"/>
<dbReference type="InterPro" id="IPR035914">
    <property type="entry name" value="Sperma_CUB_dom_sf"/>
</dbReference>
<evidence type="ECO:0000256" key="1">
    <source>
        <dbReference type="ARBA" id="ARBA00023157"/>
    </source>
</evidence>
<dbReference type="SUPFAM" id="SSF49854">
    <property type="entry name" value="Spermadhesin, CUB domain"/>
    <property type="match status" value="1"/>
</dbReference>
<dbReference type="RefSeq" id="WP_166236365.1">
    <property type="nucleotide sequence ID" value="NZ_JAAJBV010000003.1"/>
</dbReference>
<dbReference type="Gene3D" id="2.60.40.10">
    <property type="entry name" value="Immunoglobulins"/>
    <property type="match status" value="1"/>
</dbReference>
<dbReference type="CDD" id="cd00041">
    <property type="entry name" value="CUB"/>
    <property type="match status" value="1"/>
</dbReference>
<evidence type="ECO:0000259" key="2">
    <source>
        <dbReference type="PROSITE" id="PS50853"/>
    </source>
</evidence>
<dbReference type="Pfam" id="PF13585">
    <property type="entry name" value="CHU_C"/>
    <property type="match status" value="1"/>
</dbReference>
<evidence type="ECO:0000313" key="3">
    <source>
        <dbReference type="EMBL" id="NHM04328.1"/>
    </source>
</evidence>
<reference evidence="3 4" key="1">
    <citation type="submission" date="2020-02" db="EMBL/GenBank/DDBJ databases">
        <authorList>
            <person name="Chen W.-M."/>
        </authorList>
    </citation>
    <scope>NUCLEOTIDE SEQUENCE [LARGE SCALE GENOMIC DNA]</scope>
    <source>
        <strain evidence="3 4">TWA-26</strain>
    </source>
</reference>
<dbReference type="NCBIfam" id="TIGR04131">
    <property type="entry name" value="Bac_Flav_CTERM"/>
    <property type="match status" value="1"/>
</dbReference>
<comment type="caution">
    <text evidence="3">The sequence shown here is derived from an EMBL/GenBank/DDBJ whole genome shotgun (WGS) entry which is preliminary data.</text>
</comment>
<protein>
    <submittedName>
        <fullName evidence="3">T9SS type B sorting domain-containing protein</fullName>
    </submittedName>
</protein>
<sequence>MQNGTVNTCSGTFYDSGGNAGNYAASESFTMTFCPNTPGSYVQFDFTTWNVEGEPWDFMTIYNGTNTSGTIIGTYGDTSPVIGGCNAMTNYIASSHASGCVTITFVSDSSVQQGGWAATISCTTTAGGDPITGGSTPPANSVCSGSDPFCADAGPLEFPNVSDADCVPDAPAVIVAQTCLSSAPNPAWYYLEIDQAGPLNLQISQTTGPGGTGSTLDVDYALWGPFSSASAACADFTLGDCTADHTCTGTVVDCSYSISATETATIPNAQVGEVYMVLITNFNGAAGYITMTQTNAGAGGAGSTDCTIVCPVATGTNPSCGASDGIITIEGLDPSASYNVTYLDDGTPVSVTLTSNASGDIIITGLNAGNYTNIVTNFPGCTTATSNVTLTSSGTPATLTSITNNLPLCGPANATYNLTGTPNATVTYNINGGASQTVTLNGSGIATVTVTGVTTNTTLNATSITSTGSPITGNGLSAAGGNTPVNSTGAISALGAAANGTNCAFVDNTNSTLTITLQHTVPIGTSIIVSLARDNNAGAVTVAGGGASTTFNAGPNDILQRITIVTTVATNIVTVTRTAGIVWVDGVQYTYTPPGCTVAISNSSTVTVNAQPNAGVDGNTTICDSSVTPINLFSLITGEQAGGTWTQTSGTGGTFNAGAGTFTPAAGATTSTFTYTLVGTAPCVNDTSIATININAQPNAGVDGNTTICDSSVTPINLFSLITGEQAGGTWTQTSGTGGTFNAGAGTFTPAVGATTSTFTYTLVGIAPCVNDTSIATININPQLAPTINCGTSTTSSVQFTWSAVIGATGYDVSYQINAGPIVNIGAIGNVLSYTVSGLVPGDNVLITLTPTGGAGTCFTFSTQTCTANNCIPPTATISYATPFCSTTATAQLVTLTGTGTYTVGSYSAPLGLSINAVTGDITPSTSTPGTYLVTYTIPAASGCSAVIATTSVTINTTPVADAPANVTACDSYVLPVLTVGNYYTGSGGTGTMLPVGSSIMSTQTLYVYAETATVPNCTDENSFVVTINTTPVADAPANVTACDSYVLPALTVGNYYTGSGGTGTMLPAGSSITATQTIYVYAETATVPNCTDENSFVVTINTTPVADAPANVTACDSYVLPALTVGNYYTGSGGTGTMLPVGSSITSTQTLYVYAETATVPNCTDENSFVVTINTTPVADAPANVTACDSYVLPALTVGNYYTGSGGTGTMLPVGSSITATQTLYVYAETATVPNCTDENSFVVTINTTPVADAPANVTACDSYVLPALTVGNYYTGSGGTGTMLPVGSSITATQTIYVYAETATVPNCTDENSFVVTINTTPVADAPANVTACDSYVLPALTVGNYYTGSGGTGTMLPVGSSITSTQTLYVYAETATVPNCTDENSFVVTINTTPVADAPANVTACDSYVLPALTVGNYYTGSGGTGTMLPVGSSITSTQTLYVYAETATVPNCTDENSFVVTINSTPNAGVDGNTTICDSSVTPIDLFSLITGEQIGGTWTQTSGTGGTFNAGAGTFTPAIGATTSTFEYVVLGAAPCLNDISVATIHIDQNPTASISYPLTQYCVSASNVNIALTGTGSYTNGTYSASPTGLSINPTTGEISPSTSLPGNYTVTYMIPVAGACASSPVTTAITITPLPTLTISGNATYCDGDTTALTLTSTVPGTTFTWNVISSNLDGTHIVSGTGNTINQLLDLDNALNIGTATYYITPYANGCAGPAQQIEITVNPIPDVVAVATSTEICSGDTAHVDMTSAISGVTYTWTVVSTGVNGASNGTGSSIDQVLTTSNPLVNGNVVYTITPSLNGCTGASVTVQIDVKARPEFFGTISNPVICSGETTNINLSASLPGTNFTWTVITTNVSGASDGTGASIDQTLTSILGGTAVYTVVPELNGCSGSPIQVTVIVNPLPQPVLEDGTLCIVQATGEVYQTYTLDTGLSATGYSFDWYLDGVLIPAANGPTHIADEVGVYSVIVTNTTTTCVSAEEFATVDFVYPETSFTATVTNAFTDNATITITVAGDGTGTLLYQLDEGALQPSNVFTGVSAGTHTVTVVDTEGCTFITQTVLVIDYPKYFTPNGDGENDTWNIIGMDQADAKLYIFDRYGKLIKQLSATAGSEGWDGTFNNQQLPSTDYWFTIDYTENGAAKQFKAHFSLVR</sequence>
<accession>A0ABX0IAZ0</accession>
<evidence type="ECO:0000313" key="4">
    <source>
        <dbReference type="Proteomes" id="UP000761423"/>
    </source>
</evidence>
<dbReference type="InterPro" id="IPR026341">
    <property type="entry name" value="T9SS_type_B"/>
</dbReference>
<dbReference type="InterPro" id="IPR000859">
    <property type="entry name" value="CUB_dom"/>
</dbReference>
<name>A0ABX0IAZ0_9FLAO</name>
<dbReference type="InterPro" id="IPR036116">
    <property type="entry name" value="FN3_sf"/>
</dbReference>
<dbReference type="Proteomes" id="UP000761423">
    <property type="component" value="Unassembled WGS sequence"/>
</dbReference>
<organism evidence="3 4">
    <name type="scientific">Flavobacterium celericrescens</name>
    <dbReference type="NCBI Taxonomy" id="2709780"/>
    <lineage>
        <taxon>Bacteria</taxon>
        <taxon>Pseudomonadati</taxon>
        <taxon>Bacteroidota</taxon>
        <taxon>Flavobacteriia</taxon>
        <taxon>Flavobacteriales</taxon>
        <taxon>Flavobacteriaceae</taxon>
        <taxon>Flavobacterium</taxon>
    </lineage>
</organism>
<gene>
    <name evidence="3" type="ORF">G4L40_06360</name>
</gene>
<dbReference type="InterPro" id="IPR013783">
    <property type="entry name" value="Ig-like_fold"/>
</dbReference>